<evidence type="ECO:0000256" key="2">
    <source>
        <dbReference type="SAM" id="Phobius"/>
    </source>
</evidence>
<dbReference type="InterPro" id="IPR050922">
    <property type="entry name" value="LytR/CpsA/Psr_CW_biosynth"/>
</dbReference>
<feature type="transmembrane region" description="Helical" evidence="2">
    <location>
        <begin position="28"/>
        <end position="53"/>
    </location>
</feature>
<dbReference type="Proteomes" id="UP000824260">
    <property type="component" value="Unassembled WGS sequence"/>
</dbReference>
<dbReference type="Gene3D" id="3.40.630.190">
    <property type="entry name" value="LCP protein"/>
    <property type="match status" value="1"/>
</dbReference>
<dbReference type="Pfam" id="PF03816">
    <property type="entry name" value="LytR_cpsA_psr"/>
    <property type="match status" value="1"/>
</dbReference>
<name>A0A9D0ZPL2_9FIRM</name>
<dbReference type="NCBIfam" id="TIGR00350">
    <property type="entry name" value="lytR_cpsA_psr"/>
    <property type="match status" value="1"/>
</dbReference>
<dbReference type="PANTHER" id="PTHR33392:SF6">
    <property type="entry name" value="POLYISOPRENYL-TEICHOIC ACID--PEPTIDOGLYCAN TEICHOIC ACID TRANSFERASE TAGU"/>
    <property type="match status" value="1"/>
</dbReference>
<proteinExistence type="inferred from homology"/>
<evidence type="ECO:0000313" key="4">
    <source>
        <dbReference type="EMBL" id="HIQ84084.1"/>
    </source>
</evidence>
<accession>A0A9D0ZPL2</accession>
<feature type="domain" description="Cell envelope-related transcriptional attenuator" evidence="3">
    <location>
        <begin position="93"/>
        <end position="255"/>
    </location>
</feature>
<keyword evidence="2" id="KW-1133">Transmembrane helix</keyword>
<sequence>MFYEPYEKRRGVRRERERERRGGCAPRALLFLVKLLFKLAILILILAVVAFALPPGLFNVEPETDLGIRAGLPDSHVNILVLGVDADRGNGQRSDTMMILSVGYRSLKLTSILRDTVVDIEGHGRGKINGAYAYGGAELAMRTVNETFGMNISKYVLVDYLTLARLVDAVGGVDLVITEAEMEQINANNSRYAGSTFIESELGYLPKMVTEYSVDGETPVHLDGLQALGFARIRKLDSDFMRTSRQRRVVQAALAALRAQIANPLVYVRLIDVLLNNVETNMNAVEIVSLGMKALVCGELEQLRLPVDGSYTDDGSNISIDAAANAEALRAFIYG</sequence>
<organism evidence="4 5">
    <name type="scientific">Candidatus Pullichristensenella stercorigallinarum</name>
    <dbReference type="NCBI Taxonomy" id="2840909"/>
    <lineage>
        <taxon>Bacteria</taxon>
        <taxon>Bacillati</taxon>
        <taxon>Bacillota</taxon>
        <taxon>Clostridia</taxon>
        <taxon>Candidatus Pullichristensenella</taxon>
    </lineage>
</organism>
<comment type="caution">
    <text evidence="4">The sequence shown here is derived from an EMBL/GenBank/DDBJ whole genome shotgun (WGS) entry which is preliminary data.</text>
</comment>
<keyword evidence="2" id="KW-0812">Transmembrane</keyword>
<dbReference type="PANTHER" id="PTHR33392">
    <property type="entry name" value="POLYISOPRENYL-TEICHOIC ACID--PEPTIDOGLYCAN TEICHOIC ACID TRANSFERASE TAGU"/>
    <property type="match status" value="1"/>
</dbReference>
<dbReference type="AlphaFoldDB" id="A0A9D0ZPL2"/>
<dbReference type="EMBL" id="DVFZ01000123">
    <property type="protein sequence ID" value="HIQ84084.1"/>
    <property type="molecule type" value="Genomic_DNA"/>
</dbReference>
<reference evidence="4" key="2">
    <citation type="journal article" date="2021" name="PeerJ">
        <title>Extensive microbial diversity within the chicken gut microbiome revealed by metagenomics and culture.</title>
        <authorList>
            <person name="Gilroy R."/>
            <person name="Ravi A."/>
            <person name="Getino M."/>
            <person name="Pursley I."/>
            <person name="Horton D.L."/>
            <person name="Alikhan N.F."/>
            <person name="Baker D."/>
            <person name="Gharbi K."/>
            <person name="Hall N."/>
            <person name="Watson M."/>
            <person name="Adriaenssens E.M."/>
            <person name="Foster-Nyarko E."/>
            <person name="Jarju S."/>
            <person name="Secka A."/>
            <person name="Antonio M."/>
            <person name="Oren A."/>
            <person name="Chaudhuri R.R."/>
            <person name="La Ragione R."/>
            <person name="Hildebrand F."/>
            <person name="Pallen M.J."/>
        </authorList>
    </citation>
    <scope>NUCLEOTIDE SEQUENCE</scope>
    <source>
        <strain evidence="4">ChiSjej6B24-2974</strain>
    </source>
</reference>
<evidence type="ECO:0000259" key="3">
    <source>
        <dbReference type="Pfam" id="PF03816"/>
    </source>
</evidence>
<evidence type="ECO:0000256" key="1">
    <source>
        <dbReference type="ARBA" id="ARBA00006068"/>
    </source>
</evidence>
<protein>
    <submittedName>
        <fullName evidence="4">LCP family protein</fullName>
    </submittedName>
</protein>
<dbReference type="InterPro" id="IPR004474">
    <property type="entry name" value="LytR_CpsA_psr"/>
</dbReference>
<comment type="similarity">
    <text evidence="1">Belongs to the LytR/CpsA/Psr (LCP) family.</text>
</comment>
<evidence type="ECO:0000313" key="5">
    <source>
        <dbReference type="Proteomes" id="UP000824260"/>
    </source>
</evidence>
<keyword evidence="2" id="KW-0472">Membrane</keyword>
<reference evidence="4" key="1">
    <citation type="submission" date="2020-10" db="EMBL/GenBank/DDBJ databases">
        <authorList>
            <person name="Gilroy R."/>
        </authorList>
    </citation>
    <scope>NUCLEOTIDE SEQUENCE</scope>
    <source>
        <strain evidence="4">ChiSjej6B24-2974</strain>
    </source>
</reference>
<gene>
    <name evidence="4" type="ORF">IAA52_13420</name>
</gene>